<evidence type="ECO:0000256" key="4">
    <source>
        <dbReference type="ARBA" id="ARBA00022472"/>
    </source>
</evidence>
<evidence type="ECO:0000256" key="11">
    <source>
        <dbReference type="ARBA" id="ARBA00023054"/>
    </source>
</evidence>
<dbReference type="SUPFAM" id="SSF57756">
    <property type="entry name" value="Retrovirus zinc finger-like domains"/>
    <property type="match status" value="1"/>
</dbReference>
<dbReference type="InterPro" id="IPR027073">
    <property type="entry name" value="5_3_exoribonuclease"/>
</dbReference>
<proteinExistence type="inferred from homology"/>
<evidence type="ECO:0000256" key="12">
    <source>
        <dbReference type="ARBA" id="ARBA00023163"/>
    </source>
</evidence>
<feature type="compositionally biased region" description="Basic residues" evidence="16">
    <location>
        <begin position="305"/>
        <end position="316"/>
    </location>
</feature>
<keyword evidence="11" id="KW-0175">Coiled coil</keyword>
<dbReference type="FunFam" id="3.40.50.12390:FF:000005">
    <property type="entry name" value="5'-3' exoribonuclease 2"/>
    <property type="match status" value="1"/>
</dbReference>
<dbReference type="SMART" id="SM00343">
    <property type="entry name" value="ZnF_C2HC"/>
    <property type="match status" value="1"/>
</dbReference>
<feature type="compositionally biased region" description="Basic and acidic residues" evidence="16">
    <location>
        <begin position="11"/>
        <end position="22"/>
    </location>
</feature>
<keyword evidence="4" id="KW-0806">Transcription termination</keyword>
<evidence type="ECO:0000256" key="8">
    <source>
        <dbReference type="ARBA" id="ARBA00022801"/>
    </source>
</evidence>
<dbReference type="Gene3D" id="1.25.40.1050">
    <property type="match status" value="1"/>
</dbReference>
<feature type="compositionally biased region" description="Low complexity" evidence="16">
    <location>
        <begin position="970"/>
        <end position="986"/>
    </location>
</feature>
<comment type="similarity">
    <text evidence="2">Belongs to the 5'-3' exonuclease family. XRN2/RAT1 subfamily.</text>
</comment>
<feature type="region of interest" description="Disordered" evidence="16">
    <location>
        <begin position="933"/>
        <end position="1033"/>
    </location>
</feature>
<dbReference type="GO" id="GO:0000956">
    <property type="term" value="P:nuclear-transcribed mRNA catabolic process"/>
    <property type="evidence" value="ECO:0007669"/>
    <property type="project" value="TreeGrafter"/>
</dbReference>
<keyword evidence="6" id="KW-0507">mRNA processing</keyword>
<dbReference type="PANTHER" id="PTHR12341:SF41">
    <property type="entry name" value="5'-3' EXORIBONUCLEASE 2"/>
    <property type="match status" value="1"/>
</dbReference>
<dbReference type="InterPro" id="IPR004859">
    <property type="entry name" value="Xrn1_N"/>
</dbReference>
<feature type="region of interest" description="Disordered" evidence="16">
    <location>
        <begin position="1"/>
        <end position="22"/>
    </location>
</feature>
<dbReference type="Proteomes" id="UP000011083">
    <property type="component" value="Unassembled WGS sequence"/>
</dbReference>
<dbReference type="PROSITE" id="PS50158">
    <property type="entry name" value="ZF_CCHC"/>
    <property type="match status" value="1"/>
</dbReference>
<evidence type="ECO:0000256" key="16">
    <source>
        <dbReference type="SAM" id="MobiDB-lite"/>
    </source>
</evidence>
<dbReference type="Pfam" id="PF00098">
    <property type="entry name" value="zf-CCHC"/>
    <property type="match status" value="1"/>
</dbReference>
<keyword evidence="15" id="KW-0863">Zinc-finger</keyword>
<organism evidence="18 19">
    <name type="scientific">Acanthamoeba castellanii (strain ATCC 30010 / Neff)</name>
    <dbReference type="NCBI Taxonomy" id="1257118"/>
    <lineage>
        <taxon>Eukaryota</taxon>
        <taxon>Amoebozoa</taxon>
        <taxon>Discosea</taxon>
        <taxon>Longamoebia</taxon>
        <taxon>Centramoebida</taxon>
        <taxon>Acanthamoebidae</taxon>
        <taxon>Acanthamoeba</taxon>
    </lineage>
</organism>
<name>L8GNL2_ACACF</name>
<evidence type="ECO:0000256" key="5">
    <source>
        <dbReference type="ARBA" id="ARBA00022552"/>
    </source>
</evidence>
<dbReference type="CDD" id="cd18673">
    <property type="entry name" value="PIN_XRN1-2-like"/>
    <property type="match status" value="1"/>
</dbReference>
<dbReference type="InterPro" id="IPR001878">
    <property type="entry name" value="Znf_CCHC"/>
</dbReference>
<evidence type="ECO:0000256" key="13">
    <source>
        <dbReference type="ARBA" id="ARBA00023242"/>
    </source>
</evidence>
<protein>
    <recommendedName>
        <fullName evidence="3">5'-3' exoribonuclease 2</fullName>
    </recommendedName>
</protein>
<feature type="region of interest" description="Disordered" evidence="16">
    <location>
        <begin position="299"/>
        <end position="321"/>
    </location>
</feature>
<keyword evidence="10" id="KW-0805">Transcription regulation</keyword>
<keyword evidence="9" id="KW-0269">Exonuclease</keyword>
<dbReference type="Gene3D" id="3.40.50.12390">
    <property type="match status" value="1"/>
</dbReference>
<keyword evidence="13" id="KW-0539">Nucleus</keyword>
<dbReference type="Pfam" id="PF17846">
    <property type="entry name" value="XRN_M"/>
    <property type="match status" value="1"/>
</dbReference>
<evidence type="ECO:0000256" key="6">
    <source>
        <dbReference type="ARBA" id="ARBA00022664"/>
    </source>
</evidence>
<dbReference type="VEuPathDB" id="AmoebaDB:ACA1_076790"/>
<keyword evidence="8" id="KW-0378">Hydrolase</keyword>
<evidence type="ECO:0000313" key="18">
    <source>
        <dbReference type="EMBL" id="ELR13826.1"/>
    </source>
</evidence>
<evidence type="ECO:0000256" key="1">
    <source>
        <dbReference type="ARBA" id="ARBA00004123"/>
    </source>
</evidence>
<dbReference type="Pfam" id="PF03159">
    <property type="entry name" value="XRN_N"/>
    <property type="match status" value="1"/>
</dbReference>
<evidence type="ECO:0000259" key="17">
    <source>
        <dbReference type="PROSITE" id="PS50158"/>
    </source>
</evidence>
<feature type="compositionally biased region" description="Basic residues" evidence="16">
    <location>
        <begin position="1"/>
        <end position="10"/>
    </location>
</feature>
<keyword evidence="15" id="KW-0862">Zinc</keyword>
<feature type="compositionally biased region" description="Basic and acidic residues" evidence="16">
    <location>
        <begin position="788"/>
        <end position="804"/>
    </location>
</feature>
<evidence type="ECO:0000256" key="10">
    <source>
        <dbReference type="ARBA" id="ARBA00023015"/>
    </source>
</evidence>
<dbReference type="AlphaFoldDB" id="L8GNL2"/>
<dbReference type="FunFam" id="1.25.40.1050:FF:000002">
    <property type="entry name" value="5'-3' exoribonuclease"/>
    <property type="match status" value="1"/>
</dbReference>
<feature type="domain" description="CCHC-type" evidence="17">
    <location>
        <begin position="153"/>
        <end position="166"/>
    </location>
</feature>
<keyword evidence="15" id="KW-0479">Metal-binding</keyword>
<dbReference type="GO" id="GO:0006353">
    <property type="term" value="P:DNA-templated transcription termination"/>
    <property type="evidence" value="ECO:0007669"/>
    <property type="project" value="UniProtKB-KW"/>
</dbReference>
<feature type="region of interest" description="Disordered" evidence="16">
    <location>
        <begin position="403"/>
        <end position="422"/>
    </location>
</feature>
<dbReference type="InterPro" id="IPR036875">
    <property type="entry name" value="Znf_CCHC_sf"/>
</dbReference>
<dbReference type="GeneID" id="14914362"/>
<dbReference type="OMA" id="QANENNC"/>
<dbReference type="GO" id="GO:0003723">
    <property type="term" value="F:RNA binding"/>
    <property type="evidence" value="ECO:0007669"/>
    <property type="project" value="TreeGrafter"/>
</dbReference>
<feature type="compositionally biased region" description="Low complexity" evidence="16">
    <location>
        <begin position="933"/>
        <end position="957"/>
    </location>
</feature>
<evidence type="ECO:0000256" key="3">
    <source>
        <dbReference type="ARBA" id="ARBA00013845"/>
    </source>
</evidence>
<feature type="compositionally biased region" description="Gly residues" evidence="16">
    <location>
        <begin position="771"/>
        <end position="787"/>
    </location>
</feature>
<gene>
    <name evidence="18" type="ORF">ACA1_076790</name>
</gene>
<evidence type="ECO:0000256" key="15">
    <source>
        <dbReference type="PROSITE-ProRule" id="PRU00047"/>
    </source>
</evidence>
<evidence type="ECO:0000256" key="9">
    <source>
        <dbReference type="ARBA" id="ARBA00022839"/>
    </source>
</evidence>
<keyword evidence="12" id="KW-0804">Transcription</keyword>
<keyword evidence="7" id="KW-0540">Nuclease</keyword>
<dbReference type="KEGG" id="acan:ACA1_076790"/>
<feature type="region of interest" description="Disordered" evidence="16">
    <location>
        <begin position="748"/>
        <end position="827"/>
    </location>
</feature>
<keyword evidence="19" id="KW-1185">Reference proteome</keyword>
<keyword evidence="5" id="KW-0698">rRNA processing</keyword>
<evidence type="ECO:0000256" key="14">
    <source>
        <dbReference type="ARBA" id="ARBA00046137"/>
    </source>
</evidence>
<evidence type="ECO:0000313" key="19">
    <source>
        <dbReference type="Proteomes" id="UP000011083"/>
    </source>
</evidence>
<dbReference type="GO" id="GO:0006364">
    <property type="term" value="P:rRNA processing"/>
    <property type="evidence" value="ECO:0007669"/>
    <property type="project" value="UniProtKB-KW"/>
</dbReference>
<dbReference type="EMBL" id="KB008074">
    <property type="protein sequence ID" value="ELR13826.1"/>
    <property type="molecule type" value="Genomic_DNA"/>
</dbReference>
<dbReference type="OrthoDB" id="372487at2759"/>
<dbReference type="InterPro" id="IPR041412">
    <property type="entry name" value="Xrn1_helical"/>
</dbReference>
<evidence type="ECO:0000256" key="7">
    <source>
        <dbReference type="ARBA" id="ARBA00022722"/>
    </source>
</evidence>
<comment type="subcellular location">
    <subcellularLocation>
        <location evidence="1">Nucleus</location>
    </subcellularLocation>
</comment>
<dbReference type="GO" id="GO:0005634">
    <property type="term" value="C:nucleus"/>
    <property type="evidence" value="ECO:0007669"/>
    <property type="project" value="UniProtKB-SubCell"/>
</dbReference>
<reference evidence="18 19" key="1">
    <citation type="journal article" date="2013" name="Genome Biol.">
        <title>Genome of Acanthamoeba castellanii highlights extensive lateral gene transfer and early evolution of tyrosine kinase signaling.</title>
        <authorList>
            <person name="Clarke M."/>
            <person name="Lohan A.J."/>
            <person name="Liu B."/>
            <person name="Lagkouvardos I."/>
            <person name="Roy S."/>
            <person name="Zafar N."/>
            <person name="Bertelli C."/>
            <person name="Schilde C."/>
            <person name="Kianianmomeni A."/>
            <person name="Burglin T.R."/>
            <person name="Frech C."/>
            <person name="Turcotte B."/>
            <person name="Kopec K.O."/>
            <person name="Synnott J.M."/>
            <person name="Choo C."/>
            <person name="Paponov I."/>
            <person name="Finkler A."/>
            <person name="Soon Heng Tan C."/>
            <person name="Hutchins A.P."/>
            <person name="Weinmeier T."/>
            <person name="Rattei T."/>
            <person name="Chu J.S."/>
            <person name="Gimenez G."/>
            <person name="Irimia M."/>
            <person name="Rigden D.J."/>
            <person name="Fitzpatrick D.A."/>
            <person name="Lorenzo-Morales J."/>
            <person name="Bateman A."/>
            <person name="Chiu C.H."/>
            <person name="Tang P."/>
            <person name="Hegemann P."/>
            <person name="Fromm H."/>
            <person name="Raoult D."/>
            <person name="Greub G."/>
            <person name="Miranda-Saavedra D."/>
            <person name="Chen N."/>
            <person name="Nash P."/>
            <person name="Ginger M.L."/>
            <person name="Horn M."/>
            <person name="Schaap P."/>
            <person name="Caler L."/>
            <person name="Loftus B."/>
        </authorList>
    </citation>
    <scope>NUCLEOTIDE SEQUENCE [LARGE SCALE GENOMIC DNA]</scope>
    <source>
        <strain evidence="18 19">Neff</strain>
    </source>
</reference>
<dbReference type="PANTHER" id="PTHR12341">
    <property type="entry name" value="5'-&gt;3' EXORIBONUCLEASE"/>
    <property type="match status" value="1"/>
</dbReference>
<comment type="function">
    <text evidence="14">Possesses 5'-&gt;3' exoribonuclease activity. Required for the processing of nuclear mRNA and rRNA precursors. May promote the termination of transcription by RNA polymerase II. Essential for vegetative cell growth and chromosome segregation.</text>
</comment>
<dbReference type="GO" id="GO:0006397">
    <property type="term" value="P:mRNA processing"/>
    <property type="evidence" value="ECO:0007669"/>
    <property type="project" value="UniProtKB-KW"/>
</dbReference>
<accession>L8GNL2</accession>
<sequence>MNQQRSRRFKAIKESKEKAEKEAEIVQEMIRMGKEIPPKEDKPHFDSNTITPGTPFMAKVAQSLQYYIKERLLTDPGWKGIKVILSDASVPGEGEHKIMDYIRYQRSQPEYEPNTSHVLYGLDADLIMLALATHEPHFFILREIVMQANENNCFICGQPGHLASDCQGKAKEKGNDTDTKAAIRKPFQFLYVSVLREYLTRDLKPSQAQQLPFEFDLERIIDDFVFMCFFVGNDFLPHLPTLEIRENAIDMLVRIYKRILPTLGGYLTHDGEVDLRRVKVLMEEVGRLEDSILVERRRKEQRAKENRRRGRERRKRQREDLENFIANPKDQEANTGGKRAKHFEAGKEELITPSNLDAAAALKKQLFGDDDGTTQTETEMVTEKKPPAEIQSASAAYKTAIAAQGKPRDPDEEEPEIPDDVRLGDPGWKERYYKLKFDVEITDKEFIKKVAMEYTEGLVWVLRYYYQGCSSWGWFYPFHYAPFADDMTLIDDESPKHELGKPFKPFEQLMGVLPAESGTCLPMKCQVMMRHPQSPIIDFYPNDFALDMNGKRWAWQAVALLPFIDENRLKEVMKECEPHFSAEEQERNKLGNHLIFVHASHPLASTFKALEDDSLAPAAATPAEGDSVAYLSATPQEETKSAVPSNDQEPIEHMGKKLPIPADLSGGLTGFLSRTEKFSTPIGGTIQSPLNVMPDVKNNQSYCAFYHYPAVPKDYVFPAKLLPNVTMPAPILTEEDLSDRRQMQISREGVGRVMGHHQRTPSDPGLLGNNPQGGGGRGGYQGYQGGGHYDRPPRRSYENDRGGDYQRGGYGGGGGRDNYQGGRGGRYGGGGGDRYGGDRYGGGDGDRYGGGGGGGGDGGKAAAVTAEAIDMAAATATVAETAIDTAVAEETTIAIATETTTAETTTAGTDTTAVVDGAVTAVVDEAAMAAAAAELTPRPRRPTASSLRQPLRPTTRSRPPPGPIRPSPRRPTVSRSSRSSRPTRPTGFRRPRRPTTPTLRPFPPQRPATEHRRPRPRPGPSNHRLLRPSQERTRRHRRRRFWLSCSSWCRCRILPACSSSAHRSNLSLPPWHQPPRAMAAINMLALASLARLCACVRVRWCVRWTKKGKA</sequence>
<dbReference type="RefSeq" id="XP_004335839.1">
    <property type="nucleotide sequence ID" value="XM_004335791.1"/>
</dbReference>
<dbReference type="GO" id="GO:0004534">
    <property type="term" value="F:5'-3' RNA exonuclease activity"/>
    <property type="evidence" value="ECO:0007669"/>
    <property type="project" value="TreeGrafter"/>
</dbReference>
<evidence type="ECO:0000256" key="2">
    <source>
        <dbReference type="ARBA" id="ARBA00006994"/>
    </source>
</evidence>
<feature type="compositionally biased region" description="Gly residues" evidence="16">
    <location>
        <begin position="805"/>
        <end position="827"/>
    </location>
</feature>
<dbReference type="STRING" id="1257118.L8GNL2"/>
<dbReference type="GO" id="GO:0008270">
    <property type="term" value="F:zinc ion binding"/>
    <property type="evidence" value="ECO:0007669"/>
    <property type="project" value="UniProtKB-KW"/>
</dbReference>